<dbReference type="HAMAP" id="MF_00685">
    <property type="entry name" value="GlgB"/>
    <property type="match status" value="1"/>
</dbReference>
<evidence type="ECO:0000256" key="1">
    <source>
        <dbReference type="ARBA" id="ARBA00000826"/>
    </source>
</evidence>
<dbReference type="FunFam" id="3.20.20.80:FF:000003">
    <property type="entry name" value="1,4-alpha-glucan branching enzyme GlgB"/>
    <property type="match status" value="1"/>
</dbReference>
<dbReference type="InterPro" id="IPR017853">
    <property type="entry name" value="GH"/>
</dbReference>
<dbReference type="InterPro" id="IPR013783">
    <property type="entry name" value="Ig-like_fold"/>
</dbReference>
<dbReference type="EC" id="2.4.1.18" evidence="10"/>
<dbReference type="Pfam" id="PF02922">
    <property type="entry name" value="CBM_48"/>
    <property type="match status" value="1"/>
</dbReference>
<dbReference type="EMBL" id="FOXR01000005">
    <property type="protein sequence ID" value="SFP86955.1"/>
    <property type="molecule type" value="Genomic_DNA"/>
</dbReference>
<comment type="function">
    <text evidence="2 10">Catalyzes the formation of the alpha-1,6-glucosidic linkages in glycogen by scission of a 1,4-alpha-linked oligosaccharide from growing alpha-1,4-glucan chains and the subsequent attachment of the oligosaccharide to the alpha-1,6 position.</text>
</comment>
<dbReference type="SMART" id="SM00642">
    <property type="entry name" value="Aamy"/>
    <property type="match status" value="1"/>
</dbReference>
<dbReference type="GO" id="GO:0043169">
    <property type="term" value="F:cation binding"/>
    <property type="evidence" value="ECO:0007669"/>
    <property type="project" value="InterPro"/>
</dbReference>
<organism evidence="13 14">
    <name type="scientific">Caldicoprobacter faecalis</name>
    <dbReference type="NCBI Taxonomy" id="937334"/>
    <lineage>
        <taxon>Bacteria</taxon>
        <taxon>Bacillati</taxon>
        <taxon>Bacillota</taxon>
        <taxon>Clostridia</taxon>
        <taxon>Caldicoprobacterales</taxon>
        <taxon>Caldicoprobacteraceae</taxon>
        <taxon>Caldicoprobacter</taxon>
    </lineage>
</organism>
<dbReference type="InterPro" id="IPR006047">
    <property type="entry name" value="GH13_cat_dom"/>
</dbReference>
<dbReference type="InterPro" id="IPR006407">
    <property type="entry name" value="GlgB"/>
</dbReference>
<dbReference type="GO" id="GO:0005978">
    <property type="term" value="P:glycogen biosynthetic process"/>
    <property type="evidence" value="ECO:0007669"/>
    <property type="project" value="UniProtKB-UniRule"/>
</dbReference>
<evidence type="ECO:0000256" key="10">
    <source>
        <dbReference type="HAMAP-Rule" id="MF_00685"/>
    </source>
</evidence>
<dbReference type="UniPathway" id="UPA00164"/>
<keyword evidence="14" id="KW-1185">Reference proteome</keyword>
<comment type="subunit">
    <text evidence="10">Monomer.</text>
</comment>
<dbReference type="PIRSF" id="PIRSF000463">
    <property type="entry name" value="GlgB"/>
    <property type="match status" value="1"/>
</dbReference>
<dbReference type="GO" id="GO:0005829">
    <property type="term" value="C:cytosol"/>
    <property type="evidence" value="ECO:0007669"/>
    <property type="project" value="TreeGrafter"/>
</dbReference>
<proteinExistence type="inferred from homology"/>
<dbReference type="Gene3D" id="3.20.20.80">
    <property type="entry name" value="Glycosidases"/>
    <property type="match status" value="1"/>
</dbReference>
<dbReference type="PANTHER" id="PTHR43651">
    <property type="entry name" value="1,4-ALPHA-GLUCAN-BRANCHING ENZYME"/>
    <property type="match status" value="1"/>
</dbReference>
<dbReference type="Gene3D" id="2.60.40.10">
    <property type="entry name" value="Immunoglobulins"/>
    <property type="match status" value="1"/>
</dbReference>
<dbReference type="GO" id="GO:0004553">
    <property type="term" value="F:hydrolase activity, hydrolyzing O-glycosyl compounds"/>
    <property type="evidence" value="ECO:0007669"/>
    <property type="project" value="InterPro"/>
</dbReference>
<dbReference type="SUPFAM" id="SSF81296">
    <property type="entry name" value="E set domains"/>
    <property type="match status" value="1"/>
</dbReference>
<keyword evidence="9 10" id="KW-0119">Carbohydrate metabolism</keyword>
<dbReference type="Proteomes" id="UP000198577">
    <property type="component" value="Unassembled WGS sequence"/>
</dbReference>
<dbReference type="InterPro" id="IPR014756">
    <property type="entry name" value="Ig_E-set"/>
</dbReference>
<dbReference type="FunFam" id="2.60.40.10:FF:000169">
    <property type="entry name" value="1,4-alpha-glucan branching enzyme GlgB"/>
    <property type="match status" value="1"/>
</dbReference>
<sequence>MEANGFGITNYQLYLFNQGTNYHSYKMLGAHLLEKDGVVGTRFAVWAPNARRVSVVGDFNCWDGRAHVMNRLGDSGVWELFIPGVKEFDLYKYEIENFYGQVVLKADPYAFYSELRPCTASVVYNLYKYKWRDDEWMRQRATTPIYDKPLLIYEVHLGSWRRKEGNRFLSYRELAKELIPYVKDMGYTHIELLPVAEHPYDGSWGYQTTGYYSVTSRYGTPEDFMFFVDECHLAGIGVILDWVPAHFPKDGHGLIRFDGTALYEHEDPRRGEHPHWGTLIFNYGRNEVRSFLISNAVFWFDVYHVDGLRVDAVASMLYLDYGKSWGEWLPNRYGGKENLEAIEFMRKMNEVVFHYFPNVLMIAEESTAWPMVTRPVYLGGLGFNYKWNMGWMNDILRYMSLDPIYRKWHHENLTFSMVYAFSENFILPLSHDEVVHGKRSLLDKMPGDYWQKFANLRLLYGYMMAHPGKKLLFMGGEFGQFAEWNFGASLDWHLLDYEMHRKLHYYVKMLNHFYLENRALWECDHGWEGFRWIDHHDYSQSIVSFIRKGKEQDDWLIVVCNFTPVVRHGYRIGVPLLGEYREVFNSDDQAYGGSGQGNFYAIVSEDIPWHGFSQSISITVPPLAAVFFKYTDKRRQEDC</sequence>
<evidence type="ECO:0000256" key="3">
    <source>
        <dbReference type="ARBA" id="ARBA00004964"/>
    </source>
</evidence>
<dbReference type="SUPFAM" id="SSF51011">
    <property type="entry name" value="Glycosyl hydrolase domain"/>
    <property type="match status" value="1"/>
</dbReference>
<protein>
    <recommendedName>
        <fullName evidence="10">1,4-alpha-glucan branching enzyme GlgB</fullName>
        <ecNumber evidence="10">2.4.1.18</ecNumber>
    </recommendedName>
    <alternativeName>
        <fullName evidence="10">1,4-alpha-D-glucan:1,4-alpha-D-glucan 6-glucosyl-transferase</fullName>
    </alternativeName>
    <alternativeName>
        <fullName evidence="10">Alpha-(1-&gt;4)-glucan branching enzyme</fullName>
    </alternativeName>
    <alternativeName>
        <fullName evidence="10">Glycogen branching enzyme</fullName>
        <shortName evidence="10">BE</shortName>
    </alternativeName>
</protein>
<keyword evidence="6 10" id="KW-0328">Glycosyltransferase</keyword>
<comment type="similarity">
    <text evidence="4 10">Belongs to the glycosyl hydrolase 13 family. GlgB subfamily.</text>
</comment>
<keyword evidence="8 10" id="KW-0320">Glycogen biosynthesis</keyword>
<dbReference type="STRING" id="937334.SAMN05444406_10572"/>
<dbReference type="NCBIfam" id="NF008967">
    <property type="entry name" value="PRK12313.1"/>
    <property type="match status" value="1"/>
</dbReference>
<dbReference type="AlphaFoldDB" id="A0A1I5TV61"/>
<evidence type="ECO:0000256" key="4">
    <source>
        <dbReference type="ARBA" id="ARBA00009000"/>
    </source>
</evidence>
<dbReference type="Pfam" id="PF02806">
    <property type="entry name" value="Alpha-amylase_C"/>
    <property type="match status" value="1"/>
</dbReference>
<evidence type="ECO:0000313" key="13">
    <source>
        <dbReference type="EMBL" id="SFP86955.1"/>
    </source>
</evidence>
<dbReference type="InterPro" id="IPR013780">
    <property type="entry name" value="Glyco_hydro_b"/>
</dbReference>
<evidence type="ECO:0000256" key="5">
    <source>
        <dbReference type="ARBA" id="ARBA00022600"/>
    </source>
</evidence>
<dbReference type="PANTHER" id="PTHR43651:SF3">
    <property type="entry name" value="1,4-ALPHA-GLUCAN-BRANCHING ENZYME"/>
    <property type="match status" value="1"/>
</dbReference>
<dbReference type="RefSeq" id="WP_025748400.1">
    <property type="nucleotide sequence ID" value="NZ_FOXR01000005.1"/>
</dbReference>
<evidence type="ECO:0000256" key="11">
    <source>
        <dbReference type="PIRSR" id="PIRSR000463-1"/>
    </source>
</evidence>
<evidence type="ECO:0000256" key="6">
    <source>
        <dbReference type="ARBA" id="ARBA00022676"/>
    </source>
</evidence>
<dbReference type="InterPro" id="IPR004193">
    <property type="entry name" value="Glyco_hydro_13_N"/>
</dbReference>
<comment type="catalytic activity">
    <reaction evidence="1 10">
        <text>Transfers a segment of a (1-&gt;4)-alpha-D-glucan chain to a primary hydroxy group in a similar glucan chain.</text>
        <dbReference type="EC" id="2.4.1.18"/>
    </reaction>
</comment>
<reference evidence="13 14" key="1">
    <citation type="submission" date="2016-10" db="EMBL/GenBank/DDBJ databases">
        <authorList>
            <person name="de Groot N.N."/>
        </authorList>
    </citation>
    <scope>NUCLEOTIDE SEQUENCE [LARGE SCALE GENOMIC DNA]</scope>
    <source>
        <strain evidence="13 14">DSM 20678</strain>
    </source>
</reference>
<keyword evidence="7 10" id="KW-0808">Transferase</keyword>
<dbReference type="InterPro" id="IPR006048">
    <property type="entry name" value="A-amylase/branching_C"/>
</dbReference>
<name>A0A1I5TV61_9FIRM</name>
<dbReference type="NCBIfam" id="NF003811">
    <property type="entry name" value="PRK05402.1"/>
    <property type="match status" value="1"/>
</dbReference>
<dbReference type="CDD" id="cd11322">
    <property type="entry name" value="AmyAc_Glg_BE"/>
    <property type="match status" value="1"/>
</dbReference>
<evidence type="ECO:0000256" key="9">
    <source>
        <dbReference type="ARBA" id="ARBA00023277"/>
    </source>
</evidence>
<evidence type="ECO:0000259" key="12">
    <source>
        <dbReference type="SMART" id="SM00642"/>
    </source>
</evidence>
<dbReference type="FunFam" id="2.60.40.1180:FF:000002">
    <property type="entry name" value="1,4-alpha-glucan branching enzyme GlgB"/>
    <property type="match status" value="1"/>
</dbReference>
<dbReference type="SUPFAM" id="SSF51445">
    <property type="entry name" value="(Trans)glycosidases"/>
    <property type="match status" value="1"/>
</dbReference>
<accession>A0A1I5TV61</accession>
<evidence type="ECO:0000313" key="14">
    <source>
        <dbReference type="Proteomes" id="UP000198577"/>
    </source>
</evidence>
<dbReference type="NCBIfam" id="TIGR01515">
    <property type="entry name" value="branching_enzym"/>
    <property type="match status" value="1"/>
</dbReference>
<keyword evidence="5 10" id="KW-0321">Glycogen metabolism</keyword>
<feature type="active site" description="Nucleophile" evidence="10 11">
    <location>
        <position position="311"/>
    </location>
</feature>
<comment type="pathway">
    <text evidence="3 10">Glycan biosynthesis; glycogen biosynthesis.</text>
</comment>
<evidence type="ECO:0000256" key="7">
    <source>
        <dbReference type="ARBA" id="ARBA00022679"/>
    </source>
</evidence>
<gene>
    <name evidence="10" type="primary">glgB</name>
    <name evidence="13" type="ORF">SAMN05444406_10572</name>
</gene>
<dbReference type="GO" id="GO:0003844">
    <property type="term" value="F:1,4-alpha-glucan branching enzyme activity"/>
    <property type="evidence" value="ECO:0007669"/>
    <property type="project" value="UniProtKB-UniRule"/>
</dbReference>
<evidence type="ECO:0000256" key="8">
    <source>
        <dbReference type="ARBA" id="ARBA00023056"/>
    </source>
</evidence>
<dbReference type="InterPro" id="IPR044143">
    <property type="entry name" value="GlgB_N_E_set_prok"/>
</dbReference>
<dbReference type="InterPro" id="IPR037439">
    <property type="entry name" value="Branching_enzy"/>
</dbReference>
<dbReference type="Pfam" id="PF00128">
    <property type="entry name" value="Alpha-amylase"/>
    <property type="match status" value="1"/>
</dbReference>
<dbReference type="CDD" id="cd02855">
    <property type="entry name" value="E_set_GBE_prok_N"/>
    <property type="match status" value="1"/>
</dbReference>
<feature type="active site" description="Proton donor" evidence="10 11">
    <location>
        <position position="364"/>
    </location>
</feature>
<feature type="domain" description="Glycosyl hydrolase family 13 catalytic" evidence="12">
    <location>
        <begin position="154"/>
        <end position="514"/>
    </location>
</feature>
<evidence type="ECO:0000256" key="2">
    <source>
        <dbReference type="ARBA" id="ARBA00002953"/>
    </source>
</evidence>
<dbReference type="Gene3D" id="2.60.40.1180">
    <property type="entry name" value="Golgi alpha-mannosidase II"/>
    <property type="match status" value="1"/>
</dbReference>